<name>A0A6N9NMX5_9FLAO</name>
<reference evidence="2 3" key="1">
    <citation type="submission" date="2019-12" db="EMBL/GenBank/DDBJ databases">
        <authorList>
            <person name="Zhao J."/>
        </authorList>
    </citation>
    <scope>NUCLEOTIDE SEQUENCE [LARGE SCALE GENOMIC DNA]</scope>
    <source>
        <strain evidence="2 3">S-15</strain>
    </source>
</reference>
<dbReference type="NCBIfam" id="TIGR04514">
    <property type="entry name" value="GWxTD_dom"/>
    <property type="match status" value="1"/>
</dbReference>
<evidence type="ECO:0000256" key="1">
    <source>
        <dbReference type="SAM" id="SignalP"/>
    </source>
</evidence>
<protein>
    <submittedName>
        <fullName evidence="2">GWxTD domain-containing protein</fullName>
    </submittedName>
</protein>
<proteinExistence type="predicted"/>
<dbReference type="Proteomes" id="UP000470771">
    <property type="component" value="Unassembled WGS sequence"/>
</dbReference>
<dbReference type="AlphaFoldDB" id="A0A6N9NMX5"/>
<evidence type="ECO:0000313" key="3">
    <source>
        <dbReference type="Proteomes" id="UP000470771"/>
    </source>
</evidence>
<keyword evidence="1" id="KW-0732">Signal</keyword>
<comment type="caution">
    <text evidence="2">The sequence shown here is derived from an EMBL/GenBank/DDBJ whole genome shotgun (WGS) entry which is preliminary data.</text>
</comment>
<dbReference type="EMBL" id="WWNE01000018">
    <property type="protein sequence ID" value="NBG67244.1"/>
    <property type="molecule type" value="Genomic_DNA"/>
</dbReference>
<feature type="signal peptide" evidence="1">
    <location>
        <begin position="1"/>
        <end position="20"/>
    </location>
</feature>
<feature type="non-terminal residue" evidence="2">
    <location>
        <position position="385"/>
    </location>
</feature>
<dbReference type="InterPro" id="IPR030959">
    <property type="entry name" value="GWxTD_dom"/>
</dbReference>
<dbReference type="RefSeq" id="WP_160634198.1">
    <property type="nucleotide sequence ID" value="NZ_WWNE01000018.1"/>
</dbReference>
<organism evidence="2 3">
    <name type="scientific">Acidiluteibacter ferrifornacis</name>
    <dbReference type="NCBI Taxonomy" id="2692424"/>
    <lineage>
        <taxon>Bacteria</taxon>
        <taxon>Pseudomonadati</taxon>
        <taxon>Bacteroidota</taxon>
        <taxon>Flavobacteriia</taxon>
        <taxon>Flavobacteriales</taxon>
        <taxon>Cryomorphaceae</taxon>
        <taxon>Acidiluteibacter</taxon>
    </lineage>
</organism>
<accession>A0A6N9NMX5</accession>
<keyword evidence="3" id="KW-1185">Reference proteome</keyword>
<gene>
    <name evidence="2" type="ORF">GQN54_14030</name>
</gene>
<sequence>MKNLVLFATLLLGINFHSNATLNAVFNYARFQTTDGQQYLEAYLEVKGNSLEKVKTANNTFKSELIVSYIVLDSSNSVVTYEKFSLATPEFESEELSQNIIDVKRLAIPSGNYTFQLTIDDKYTPKEDFETSFQLSMDLKKNQLEISDIELVAHLEASTEEGTFNKAGYHITPNTSSFFDLDIEKLDFYVEIYNSNLIVAEDQKYLVDYSIVDQHSKKISNNLRGVSKVSPSDKEIILKNIDIKKLPSGSYELNVKIISNKNELLAERSVNFRRSNPFIVYEFDEIESSFVGKFTDRDTLYRYIDYLYPISTDVQKQFVKNQLINKDLKVMQQFFLSFWIEKNSENPELAWLNYKEQVKIANKQFGFQTRPGYLTDRGRIYLQYG</sequence>
<evidence type="ECO:0000313" key="2">
    <source>
        <dbReference type="EMBL" id="NBG67244.1"/>
    </source>
</evidence>
<feature type="chain" id="PRO_5026957174" evidence="1">
    <location>
        <begin position="21"/>
        <end position="385"/>
    </location>
</feature>